<feature type="transmembrane region" description="Helical" evidence="6">
    <location>
        <begin position="381"/>
        <end position="401"/>
    </location>
</feature>
<dbReference type="GO" id="GO:0055085">
    <property type="term" value="P:transmembrane transport"/>
    <property type="evidence" value="ECO:0007669"/>
    <property type="project" value="InterPro"/>
</dbReference>
<feature type="transmembrane region" description="Helical" evidence="6">
    <location>
        <begin position="102"/>
        <end position="121"/>
    </location>
</feature>
<evidence type="ECO:0000313" key="9">
    <source>
        <dbReference type="Proteomes" id="UP000193560"/>
    </source>
</evidence>
<evidence type="ECO:0000256" key="4">
    <source>
        <dbReference type="ARBA" id="ARBA00023136"/>
    </source>
</evidence>
<keyword evidence="9" id="KW-1185">Reference proteome</keyword>
<evidence type="ECO:0000313" key="8">
    <source>
        <dbReference type="EMBL" id="ORZ18483.1"/>
    </source>
</evidence>
<feature type="transmembrane region" description="Helical" evidence="6">
    <location>
        <begin position="49"/>
        <end position="69"/>
    </location>
</feature>
<dbReference type="CDD" id="cd07042">
    <property type="entry name" value="STAS_SulP_like_sulfate_transporter"/>
    <property type="match status" value="1"/>
</dbReference>
<evidence type="ECO:0000256" key="1">
    <source>
        <dbReference type="ARBA" id="ARBA00004141"/>
    </source>
</evidence>
<accession>A0A1X2IL28</accession>
<comment type="caution">
    <text evidence="8">The sequence shown here is derived from an EMBL/GenBank/DDBJ whole genome shotgun (WGS) entry which is preliminary data.</text>
</comment>
<feature type="compositionally biased region" description="Polar residues" evidence="5">
    <location>
        <begin position="701"/>
        <end position="712"/>
    </location>
</feature>
<feature type="compositionally biased region" description="Polar residues" evidence="5">
    <location>
        <begin position="719"/>
        <end position="728"/>
    </location>
</feature>
<feature type="transmembrane region" description="Helical" evidence="6">
    <location>
        <begin position="301"/>
        <end position="321"/>
    </location>
</feature>
<organism evidence="8 9">
    <name type="scientific">Absidia repens</name>
    <dbReference type="NCBI Taxonomy" id="90262"/>
    <lineage>
        <taxon>Eukaryota</taxon>
        <taxon>Fungi</taxon>
        <taxon>Fungi incertae sedis</taxon>
        <taxon>Mucoromycota</taxon>
        <taxon>Mucoromycotina</taxon>
        <taxon>Mucoromycetes</taxon>
        <taxon>Mucorales</taxon>
        <taxon>Cunninghamellaceae</taxon>
        <taxon>Absidia</taxon>
    </lineage>
</organism>
<sequence>MNTIVLDNQQETLLMQIGQIGKRLPWLFRVYMTSFFPIFQWIGRYNVSWLLQDMIAGITVGIVLVPQSMAYAKIAGLEPQYGLYTSFVGVTVYFIFGTSKDISIGMISTVSLLVGQAIVNVKTLYPEITGPQVAVTLSLLSGVITILLGICRLGILVDFIPQPVIAGYMTGSAITIALGQWPKLFGLSQVNTHNPPYVIFVDFFKNIGLTHLDVAFGLTGLVLLYLIRFGCQYLSCQKGLSLRQQRCAFYFGIMRNGLVVIVGTLISFGINRGLETSIISIIQNVPAGFDALALPILDSRIIVASSSVLPSIVLIMILEHVSVAKSFGNEYDYTIDPNQEIFAIGVSNIVGSFFGGPPGTGAFSRTAIMAKSGVRTPMGGVWSGVVVLLALFVLTPCFYYIPDAILSAVVIHAVADLVTHPAYLKQLYHTNPLDCLVWASTVAVTICLDVQTGVYVAVGLSLIIMLFRLARPPVKILAPIPLSSSPAESVILHQQGDNENGERQHLLDGQQHQKQYHRQRYIYMDERDFKCDQHYDPLPPGLLVFQLTESMLYPNAGFVSEAIMTSVRSRTRCGNTAEMEKSAHQTPWNQAVNKNTETHRLQQPVLRALIFDFTAVRQLDSTALHVLVNLQCNVNKYSGQIVEWHFVGIQSKQLRWDLIYYGFALEHHISDEKPQQGQQQRHHQQLVMRLDEDLELALEQPQQNGGPKSNINGKKKQSNPEASQFSKSSQDKHLCFHWDIDSAVYSISKRWSSTNYANNIY</sequence>
<protein>
    <submittedName>
        <fullName evidence="8">Sulfate transporter family-domain-containing protein</fullName>
    </submittedName>
</protein>
<dbReference type="OrthoDB" id="288203at2759"/>
<dbReference type="Gene3D" id="3.30.750.24">
    <property type="entry name" value="STAS domain"/>
    <property type="match status" value="1"/>
</dbReference>
<dbReference type="InterPro" id="IPR002645">
    <property type="entry name" value="STAS_dom"/>
</dbReference>
<evidence type="ECO:0000256" key="3">
    <source>
        <dbReference type="ARBA" id="ARBA00022989"/>
    </source>
</evidence>
<feature type="transmembrane region" description="Helical" evidence="6">
    <location>
        <begin position="207"/>
        <end position="227"/>
    </location>
</feature>
<dbReference type="Pfam" id="PF00916">
    <property type="entry name" value="Sulfate_transp"/>
    <property type="match status" value="1"/>
</dbReference>
<dbReference type="GO" id="GO:0016020">
    <property type="term" value="C:membrane"/>
    <property type="evidence" value="ECO:0007669"/>
    <property type="project" value="UniProtKB-SubCell"/>
</dbReference>
<name>A0A1X2IL28_9FUNG</name>
<evidence type="ECO:0000256" key="5">
    <source>
        <dbReference type="SAM" id="MobiDB-lite"/>
    </source>
</evidence>
<dbReference type="PANTHER" id="PTHR11814">
    <property type="entry name" value="SULFATE TRANSPORTER"/>
    <property type="match status" value="1"/>
</dbReference>
<dbReference type="SUPFAM" id="SSF52091">
    <property type="entry name" value="SpoIIaa-like"/>
    <property type="match status" value="1"/>
</dbReference>
<dbReference type="Proteomes" id="UP000193560">
    <property type="component" value="Unassembled WGS sequence"/>
</dbReference>
<feature type="domain" description="STAS" evidence="7">
    <location>
        <begin position="540"/>
        <end position="663"/>
    </location>
</feature>
<feature type="transmembrane region" description="Helical" evidence="6">
    <location>
        <begin position="133"/>
        <end position="155"/>
    </location>
</feature>
<dbReference type="InterPro" id="IPR036513">
    <property type="entry name" value="STAS_dom_sf"/>
</dbReference>
<dbReference type="PROSITE" id="PS50801">
    <property type="entry name" value="STAS"/>
    <property type="match status" value="1"/>
</dbReference>
<feature type="region of interest" description="Disordered" evidence="5">
    <location>
        <begin position="701"/>
        <end position="728"/>
    </location>
</feature>
<feature type="transmembrane region" description="Helical" evidence="6">
    <location>
        <begin position="81"/>
        <end position="96"/>
    </location>
</feature>
<gene>
    <name evidence="8" type="ORF">BCR42DRAFT_410923</name>
</gene>
<evidence type="ECO:0000256" key="6">
    <source>
        <dbReference type="SAM" id="Phobius"/>
    </source>
</evidence>
<keyword evidence="4 6" id="KW-0472">Membrane</keyword>
<dbReference type="AlphaFoldDB" id="A0A1X2IL28"/>
<keyword evidence="3 6" id="KW-1133">Transmembrane helix</keyword>
<reference evidence="8 9" key="1">
    <citation type="submission" date="2016-07" db="EMBL/GenBank/DDBJ databases">
        <title>Pervasive Adenine N6-methylation of Active Genes in Fungi.</title>
        <authorList>
            <consortium name="DOE Joint Genome Institute"/>
            <person name="Mondo S.J."/>
            <person name="Dannebaum R.O."/>
            <person name="Kuo R.C."/>
            <person name="Labutti K."/>
            <person name="Haridas S."/>
            <person name="Kuo A."/>
            <person name="Salamov A."/>
            <person name="Ahrendt S.R."/>
            <person name="Lipzen A."/>
            <person name="Sullivan W."/>
            <person name="Andreopoulos W.B."/>
            <person name="Clum A."/>
            <person name="Lindquist E."/>
            <person name="Daum C."/>
            <person name="Ramamoorthy G.K."/>
            <person name="Gryganskyi A."/>
            <person name="Culley D."/>
            <person name="Magnuson J.K."/>
            <person name="James T.Y."/>
            <person name="O'Malley M.A."/>
            <person name="Stajich J.E."/>
            <person name="Spatafora J.W."/>
            <person name="Visel A."/>
            <person name="Grigoriev I.V."/>
        </authorList>
    </citation>
    <scope>NUCLEOTIDE SEQUENCE [LARGE SCALE GENOMIC DNA]</scope>
    <source>
        <strain evidence="8 9">NRRL 1336</strain>
    </source>
</reference>
<dbReference type="InterPro" id="IPR011547">
    <property type="entry name" value="SLC26A/SulP_dom"/>
</dbReference>
<dbReference type="EMBL" id="MCGE01000008">
    <property type="protein sequence ID" value="ORZ18483.1"/>
    <property type="molecule type" value="Genomic_DNA"/>
</dbReference>
<feature type="transmembrane region" description="Helical" evidence="6">
    <location>
        <begin position="436"/>
        <end position="467"/>
    </location>
</feature>
<dbReference type="STRING" id="90262.A0A1X2IL28"/>
<dbReference type="NCBIfam" id="TIGR00815">
    <property type="entry name" value="sulP"/>
    <property type="match status" value="1"/>
</dbReference>
<keyword evidence="2 6" id="KW-0812">Transmembrane</keyword>
<dbReference type="Pfam" id="PF01740">
    <property type="entry name" value="STAS"/>
    <property type="match status" value="1"/>
</dbReference>
<dbReference type="InterPro" id="IPR001902">
    <property type="entry name" value="SLC26A/SulP_fam"/>
</dbReference>
<proteinExistence type="predicted"/>
<comment type="subcellular location">
    <subcellularLocation>
        <location evidence="1">Membrane</location>
        <topology evidence="1">Multi-pass membrane protein</topology>
    </subcellularLocation>
</comment>
<feature type="transmembrane region" description="Helical" evidence="6">
    <location>
        <begin position="248"/>
        <end position="270"/>
    </location>
</feature>
<evidence type="ECO:0000256" key="2">
    <source>
        <dbReference type="ARBA" id="ARBA00022692"/>
    </source>
</evidence>
<evidence type="ECO:0000259" key="7">
    <source>
        <dbReference type="PROSITE" id="PS50801"/>
    </source>
</evidence>